<sequence length="82" mass="8797">MDIDEDFTVTRVNRANSVGTTGSERAEASSTTGEDLAAATKREKSTGLLENAITVTTHSPFNLGTLAATLRSLKIKQTRLEE</sequence>
<feature type="region of interest" description="Disordered" evidence="1">
    <location>
        <begin position="15"/>
        <end position="42"/>
    </location>
</feature>
<dbReference type="AlphaFoldDB" id="A0AAN6GJ99"/>
<dbReference type="Proteomes" id="UP001176517">
    <property type="component" value="Unassembled WGS sequence"/>
</dbReference>
<gene>
    <name evidence="2" type="ORF">OC846_006104</name>
</gene>
<evidence type="ECO:0000313" key="2">
    <source>
        <dbReference type="EMBL" id="KAK0544344.1"/>
    </source>
</evidence>
<proteinExistence type="predicted"/>
<comment type="caution">
    <text evidence="2">The sequence shown here is derived from an EMBL/GenBank/DDBJ whole genome shotgun (WGS) entry which is preliminary data.</text>
</comment>
<evidence type="ECO:0000313" key="3">
    <source>
        <dbReference type="Proteomes" id="UP001176517"/>
    </source>
</evidence>
<protein>
    <submittedName>
        <fullName evidence="2">Uncharacterized protein</fullName>
    </submittedName>
</protein>
<organism evidence="2 3">
    <name type="scientific">Tilletia horrida</name>
    <dbReference type="NCBI Taxonomy" id="155126"/>
    <lineage>
        <taxon>Eukaryota</taxon>
        <taxon>Fungi</taxon>
        <taxon>Dikarya</taxon>
        <taxon>Basidiomycota</taxon>
        <taxon>Ustilaginomycotina</taxon>
        <taxon>Exobasidiomycetes</taxon>
        <taxon>Tilletiales</taxon>
        <taxon>Tilletiaceae</taxon>
        <taxon>Tilletia</taxon>
    </lineage>
</organism>
<accession>A0AAN6GJ99</accession>
<feature type="compositionally biased region" description="Polar residues" evidence="1">
    <location>
        <begin position="15"/>
        <end position="33"/>
    </location>
</feature>
<reference evidence="2" key="1">
    <citation type="journal article" date="2023" name="PhytoFront">
        <title>Draft Genome Resources of Seven Strains of Tilletia horrida, Causal Agent of Kernel Smut of Rice.</title>
        <authorList>
            <person name="Khanal S."/>
            <person name="Antony Babu S."/>
            <person name="Zhou X.G."/>
        </authorList>
    </citation>
    <scope>NUCLEOTIDE SEQUENCE</scope>
    <source>
        <strain evidence="2">TX6</strain>
    </source>
</reference>
<name>A0AAN6GJ99_9BASI</name>
<dbReference type="EMBL" id="JAPDMZ010000288">
    <property type="protein sequence ID" value="KAK0544344.1"/>
    <property type="molecule type" value="Genomic_DNA"/>
</dbReference>
<keyword evidence="3" id="KW-1185">Reference proteome</keyword>
<evidence type="ECO:0000256" key="1">
    <source>
        <dbReference type="SAM" id="MobiDB-lite"/>
    </source>
</evidence>